<name>A0A449B034_9BACT</name>
<evidence type="ECO:0000256" key="2">
    <source>
        <dbReference type="SAM" id="MobiDB-lite"/>
    </source>
</evidence>
<keyword evidence="4" id="KW-0614">Plasmid</keyword>
<gene>
    <name evidence="4" type="primary">ssp5</name>
    <name evidence="4" type="ORF">NCTC10186_00574</name>
</gene>
<feature type="chain" id="PRO_5019344464" evidence="3">
    <location>
        <begin position="20"/>
        <end position="523"/>
    </location>
</feature>
<feature type="signal peptide" evidence="3">
    <location>
        <begin position="1"/>
        <end position="19"/>
    </location>
</feature>
<keyword evidence="1" id="KW-0945">Host-virus interaction</keyword>
<dbReference type="AlphaFoldDB" id="A0A449B034"/>
<dbReference type="EMBL" id="LR215032">
    <property type="protein sequence ID" value="VEU73085.1"/>
    <property type="molecule type" value="Genomic_DNA"/>
</dbReference>
<accession>A0A449B034</accession>
<proteinExistence type="predicted"/>
<dbReference type="PROSITE" id="PS51257">
    <property type="entry name" value="PROKAR_LIPOPROTEIN"/>
    <property type="match status" value="1"/>
</dbReference>
<feature type="region of interest" description="Disordered" evidence="2">
    <location>
        <begin position="32"/>
        <end position="143"/>
    </location>
</feature>
<organism evidence="4 5">
    <name type="scientific">Mycoplasmopsis gallopavonis</name>
    <dbReference type="NCBI Taxonomy" id="76629"/>
    <lineage>
        <taxon>Bacteria</taxon>
        <taxon>Bacillati</taxon>
        <taxon>Mycoplasmatota</taxon>
        <taxon>Mycoplasmoidales</taxon>
        <taxon>Metamycoplasmataceae</taxon>
        <taxon>Mycoplasmopsis</taxon>
    </lineage>
</organism>
<keyword evidence="4" id="KW-0449">Lipoprotein</keyword>
<reference evidence="4 5" key="1">
    <citation type="submission" date="2019-01" db="EMBL/GenBank/DDBJ databases">
        <authorList>
            <consortium name="Pathogen Informatics"/>
        </authorList>
    </citation>
    <scope>NUCLEOTIDE SEQUENCE [LARGE SCALE GENOMIC DNA]</scope>
    <source>
        <strain evidence="4 5">NCTC10186</strain>
        <plasmid evidence="5">2</plasmid>
    </source>
</reference>
<feature type="compositionally biased region" description="Pro residues" evidence="2">
    <location>
        <begin position="40"/>
        <end position="121"/>
    </location>
</feature>
<protein>
    <submittedName>
        <fullName evidence="4">Hypothetical lipoprotein</fullName>
    </submittedName>
</protein>
<dbReference type="InterPro" id="IPR036691">
    <property type="entry name" value="Endo/exonu/phosph_ase_sf"/>
</dbReference>
<evidence type="ECO:0000256" key="1">
    <source>
        <dbReference type="ARBA" id="ARBA00022581"/>
    </source>
</evidence>
<geneLocation type="plasmid" evidence="4 5">
    <name>2</name>
</geneLocation>
<dbReference type="SUPFAM" id="SSF56219">
    <property type="entry name" value="DNase I-like"/>
    <property type="match status" value="1"/>
</dbReference>
<dbReference type="PANTHER" id="PTHR13037">
    <property type="entry name" value="FORMIN"/>
    <property type="match status" value="1"/>
</dbReference>
<keyword evidence="5" id="KW-1185">Reference proteome</keyword>
<keyword evidence="3" id="KW-0732">Signal</keyword>
<evidence type="ECO:0000256" key="3">
    <source>
        <dbReference type="SAM" id="SignalP"/>
    </source>
</evidence>
<dbReference type="Proteomes" id="UP000289862">
    <property type="component" value="Plasmid 2"/>
</dbReference>
<dbReference type="KEGG" id="mgal:NCTC10186_00574"/>
<evidence type="ECO:0000313" key="5">
    <source>
        <dbReference type="Proteomes" id="UP000289862"/>
    </source>
</evidence>
<evidence type="ECO:0000313" key="4">
    <source>
        <dbReference type="EMBL" id="VEU73085.1"/>
    </source>
</evidence>
<dbReference type="PANTHER" id="PTHR13037:SF24">
    <property type="entry name" value="POLYCOMB PROTEIN PCL-RELATED"/>
    <property type="match status" value="1"/>
</dbReference>
<feature type="compositionally biased region" description="Polar residues" evidence="2">
    <location>
        <begin position="125"/>
        <end position="135"/>
    </location>
</feature>
<sequence length="523" mass="59423">MKKIKNKLLLLGSTIGVLAPITVAISCNFSFKEKEKQPEQPQPEQPQPEQPQPEQPQPEQPQPEQPQPEQPQPEQPQPEQPQPEQPQPEQPQPEQPQPEQPQPEQPQPEQPQPEQPQPEQPQPETNKTISNQPSHSAKLRRVEEQKTKMIIVSDNFTKEQWEKALEKALTRKEVEQISDNLFKIHLYKYKNQLFLGFYGGGSDESRNGFMHFTEEALKDPSINQIKGFDVWAEYNTATKILKIKHKTSLNTFEQIIDINNLNGSSNEDLNSNQIHEEEIVGDKTIYVRPPFGASFQFVDSSLNLPNITTIFDHLDSPGATANREEAEASAVLTEGGYVTVSNLKKNGVQELSEFVAIPRVMRYFQAIGNSKDFVIFGGDTNIKDSNFYLQKHSLFNGINPVTAYLPSKTQLSQKDDYITSLGTKDNYSQPYDKMFFINNTLDKLFVNQATSENFKSIKFKVDIVKGFYNGLWDKKEIKDALEGSDVNKTDFQIIRSVISDHAPVYTDVVLKNKTLATNQSTFS</sequence>